<accession>A0A2A4K3L7</accession>
<sequence>MFKKIKEAIPDFNPKKFILDFEAAAINAIEHVFPEAVIHGCFVHFQRSVYRKAKSLGLLDHEETSAYVRMCICLAYLPSNKIEDGWLAIIENSLPAEPVTKFNNYFVEQWLEPDGMIAKWCCYKEQHRSTNLVEAWNNRLKCHLGSNPTLLLFLQVMLIDIASYDTAQEKLRLKAIPITKKKRKSIINEKTIAKLTKDYAEGHTALTKFLEDLSEIVLITPKKTE</sequence>
<gene>
    <name evidence="1" type="ORF">B5V51_3482</name>
    <name evidence="2" type="ORF">B5V51_3483</name>
</gene>
<evidence type="ECO:0008006" key="3">
    <source>
        <dbReference type="Google" id="ProtNLM"/>
    </source>
</evidence>
<reference evidence="2" key="1">
    <citation type="submission" date="2017-09" db="EMBL/GenBank/DDBJ databases">
        <title>Contemporary evolution of a Lepidopteran species, Heliothis virescens, in response to modern agricultural practices.</title>
        <authorList>
            <person name="Fritz M.L."/>
            <person name="Deyonke A.M."/>
            <person name="Papanicolaou A."/>
            <person name="Micinski S."/>
            <person name="Westbrook J."/>
            <person name="Gould F."/>
        </authorList>
    </citation>
    <scope>NUCLEOTIDE SEQUENCE [LARGE SCALE GENOMIC DNA]</scope>
    <source>
        <strain evidence="2">HvINT-</strain>
        <tissue evidence="2">Whole body</tissue>
    </source>
</reference>
<protein>
    <recommendedName>
        <fullName evidence="3">MULE transposase domain-containing protein</fullName>
    </recommendedName>
</protein>
<comment type="caution">
    <text evidence="2">The sequence shown here is derived from an EMBL/GenBank/DDBJ whole genome shotgun (WGS) entry which is preliminary data.</text>
</comment>
<dbReference type="AlphaFoldDB" id="A0A2A4K3L7"/>
<dbReference type="EMBL" id="NWSH01000184">
    <property type="protein sequence ID" value="PCG78649.1"/>
    <property type="molecule type" value="Genomic_DNA"/>
</dbReference>
<name>A0A2A4K3L7_HELVI</name>
<proteinExistence type="predicted"/>
<evidence type="ECO:0000313" key="2">
    <source>
        <dbReference type="EMBL" id="PCG78649.1"/>
    </source>
</evidence>
<dbReference type="STRING" id="7102.A0A2A4K3L7"/>
<organism evidence="2">
    <name type="scientific">Heliothis virescens</name>
    <name type="common">Tobacco budworm moth</name>
    <dbReference type="NCBI Taxonomy" id="7102"/>
    <lineage>
        <taxon>Eukaryota</taxon>
        <taxon>Metazoa</taxon>
        <taxon>Ecdysozoa</taxon>
        <taxon>Arthropoda</taxon>
        <taxon>Hexapoda</taxon>
        <taxon>Insecta</taxon>
        <taxon>Pterygota</taxon>
        <taxon>Neoptera</taxon>
        <taxon>Endopterygota</taxon>
        <taxon>Lepidoptera</taxon>
        <taxon>Glossata</taxon>
        <taxon>Ditrysia</taxon>
        <taxon>Noctuoidea</taxon>
        <taxon>Noctuidae</taxon>
        <taxon>Heliothinae</taxon>
        <taxon>Heliothis</taxon>
    </lineage>
</organism>
<evidence type="ECO:0000313" key="1">
    <source>
        <dbReference type="EMBL" id="PCG78648.1"/>
    </source>
</evidence>
<dbReference type="EMBL" id="NWSH01000184">
    <property type="protein sequence ID" value="PCG78648.1"/>
    <property type="molecule type" value="Genomic_DNA"/>
</dbReference>